<evidence type="ECO:0000259" key="2">
    <source>
        <dbReference type="Pfam" id="PF20642"/>
    </source>
</evidence>
<dbReference type="PANTHER" id="PTHR15319:SF1">
    <property type="entry name" value="TATA BOX-BINDING PROTEIN-ASSOCIATED FACTOR RNA POLYMERASE I SUBUNIT C"/>
    <property type="match status" value="1"/>
</dbReference>
<feature type="region of interest" description="Disordered" evidence="1">
    <location>
        <begin position="361"/>
        <end position="400"/>
    </location>
</feature>
<feature type="region of interest" description="Disordered" evidence="1">
    <location>
        <begin position="475"/>
        <end position="494"/>
    </location>
</feature>
<reference evidence="3" key="1">
    <citation type="submission" date="2025-08" db="UniProtKB">
        <authorList>
            <consortium name="Ensembl"/>
        </authorList>
    </citation>
    <scope>IDENTIFICATION</scope>
</reference>
<dbReference type="AlphaFoldDB" id="A0A8C4PXQ2"/>
<name>A0A8C4PXQ2_EPTBU</name>
<accession>A0A8C4PXQ2</accession>
<sequence length="540" mass="59152">MVPTLCWFPEQSGQNCFGPKYSIFYKLTKTSMCTQSSAYLIDERMPDVPVVKWDHGLGLSPIFAHAVVAEERDLSERSLVLGTHRSEVVLLNYRGGVESPWQAHGLPLKLSGPRDWLGLISPHRPREQQALAKRLGAPCAGVTVVRHVGDCRNLSILHLSEAGDTFQQTLLFSAPDVQSNSMDAMPISENLPKEDGNGSRSQGQSNSAGEDQIPRADSLPHSSIGCFQDVNGVKYLGQKSEKLISPVLKAVCNRWATHFLTAWKVAAPKQLRRTSFRNRGNQLPDRLPPLEMDNIQAVRQHLGNVCDVKTWRAVLERRLHIITPPPTSFPDPFPDELAKDSLSQRLVVAWNGNWCDSGTANLSGSVQSSTSHRRTKPKRRRLSGMFSQSSLSQNDDSTFSIFSGSETENIVEISRRGLTDSHRIIDNTVDENELESNSPEAIIAPPQLPEASPDGIATQASPSSVVKLRSSILKTQRHANTPSSQSALGNSGASRNADGQPIFLLLPLLPPPSSCSHGGVITFFSSIDQLGEISRQNQGE</sequence>
<reference evidence="3" key="2">
    <citation type="submission" date="2025-09" db="UniProtKB">
        <authorList>
            <consortium name="Ensembl"/>
        </authorList>
    </citation>
    <scope>IDENTIFICATION</scope>
</reference>
<protein>
    <recommendedName>
        <fullName evidence="2">TAF1C helical bundle domain-containing protein</fullName>
    </recommendedName>
</protein>
<dbReference type="GO" id="GO:0001164">
    <property type="term" value="F:RNA polymerase I core promoter sequence-specific DNA binding"/>
    <property type="evidence" value="ECO:0007669"/>
    <property type="project" value="TreeGrafter"/>
</dbReference>
<dbReference type="InterPro" id="IPR038801">
    <property type="entry name" value="TAF1C"/>
</dbReference>
<feature type="compositionally biased region" description="Basic residues" evidence="1">
    <location>
        <begin position="371"/>
        <end position="382"/>
    </location>
</feature>
<feature type="compositionally biased region" description="Low complexity" evidence="1">
    <location>
        <begin position="198"/>
        <end position="209"/>
    </location>
</feature>
<dbReference type="GO" id="GO:0001650">
    <property type="term" value="C:fibrillar center"/>
    <property type="evidence" value="ECO:0007669"/>
    <property type="project" value="TreeGrafter"/>
</dbReference>
<proteinExistence type="predicted"/>
<feature type="compositionally biased region" description="Polar residues" evidence="1">
    <location>
        <begin position="361"/>
        <end position="370"/>
    </location>
</feature>
<dbReference type="InterPro" id="IPR049090">
    <property type="entry name" value="TAF1C_HB"/>
</dbReference>
<dbReference type="GeneTree" id="ENSGT00390000010767"/>
<evidence type="ECO:0000256" key="1">
    <source>
        <dbReference type="SAM" id="MobiDB-lite"/>
    </source>
</evidence>
<dbReference type="Pfam" id="PF20642">
    <property type="entry name" value="TAF1C_HB"/>
    <property type="match status" value="1"/>
</dbReference>
<feature type="region of interest" description="Disordered" evidence="1">
    <location>
        <begin position="182"/>
        <end position="215"/>
    </location>
</feature>
<evidence type="ECO:0000313" key="3">
    <source>
        <dbReference type="Ensembl" id="ENSEBUP00000004117.1"/>
    </source>
</evidence>
<keyword evidence="4" id="KW-1185">Reference proteome</keyword>
<dbReference type="Ensembl" id="ENSEBUT00000004534.1">
    <property type="protein sequence ID" value="ENSEBUP00000004117.1"/>
    <property type="gene ID" value="ENSEBUG00000002915.1"/>
</dbReference>
<dbReference type="PANTHER" id="PTHR15319">
    <property type="entry name" value="TATA BOX-BINDING PROTEIN ASSOCIATED FACTOR RNA POLYMERASE I SUBUNIT C"/>
    <property type="match status" value="1"/>
</dbReference>
<feature type="compositionally biased region" description="Polar residues" evidence="1">
    <location>
        <begin position="385"/>
        <end position="400"/>
    </location>
</feature>
<feature type="domain" description="TAF1C helical bundle" evidence="2">
    <location>
        <begin position="129"/>
        <end position="389"/>
    </location>
</feature>
<evidence type="ECO:0000313" key="4">
    <source>
        <dbReference type="Proteomes" id="UP000694388"/>
    </source>
</evidence>
<dbReference type="Proteomes" id="UP000694388">
    <property type="component" value="Unplaced"/>
</dbReference>
<organism evidence="3 4">
    <name type="scientific">Eptatretus burgeri</name>
    <name type="common">Inshore hagfish</name>
    <dbReference type="NCBI Taxonomy" id="7764"/>
    <lineage>
        <taxon>Eukaryota</taxon>
        <taxon>Metazoa</taxon>
        <taxon>Chordata</taxon>
        <taxon>Craniata</taxon>
        <taxon>Vertebrata</taxon>
        <taxon>Cyclostomata</taxon>
        <taxon>Myxini</taxon>
        <taxon>Myxiniformes</taxon>
        <taxon>Myxinidae</taxon>
        <taxon>Eptatretinae</taxon>
        <taxon>Eptatretus</taxon>
    </lineage>
</organism>